<proteinExistence type="predicted"/>
<dbReference type="Pfam" id="PF09324">
    <property type="entry name" value="Sec7-like_HDS"/>
    <property type="match status" value="1"/>
</dbReference>
<gene>
    <name evidence="2" type="ORF">DYB35_007040</name>
</gene>
<feature type="domain" description="Mon2/Sec7/BIG1-like HDS" evidence="1">
    <location>
        <begin position="5"/>
        <end position="35"/>
    </location>
</feature>
<protein>
    <recommendedName>
        <fullName evidence="1">Mon2/Sec7/BIG1-like HDS domain-containing protein</fullName>
    </recommendedName>
</protein>
<sequence length="172" mass="19219">MWWYSCVQNMILGRVRNIKSGWKTIWGVLRVAAETYDPADGDAARPVVAMGFSIAQMILTTHFDRVCLLAFAVCGCDDPTDAFMLKMAHDSINVLAVCLTQLATGHVLTDSPAKRTTFRSHLALRRLRQEDVLGHRYQKEESADDLISDAPISPRVTPVTAIYTDSQLHTRL</sequence>
<dbReference type="InterPro" id="IPR015403">
    <property type="entry name" value="Mon2/Sec7/BIG1-like_HDS"/>
</dbReference>
<organism evidence="2 3">
    <name type="scientific">Aphanomyces astaci</name>
    <name type="common">Crayfish plague agent</name>
    <dbReference type="NCBI Taxonomy" id="112090"/>
    <lineage>
        <taxon>Eukaryota</taxon>
        <taxon>Sar</taxon>
        <taxon>Stramenopiles</taxon>
        <taxon>Oomycota</taxon>
        <taxon>Saprolegniomycetes</taxon>
        <taxon>Saprolegniales</taxon>
        <taxon>Verrucalvaceae</taxon>
        <taxon>Aphanomyces</taxon>
    </lineage>
</organism>
<comment type="caution">
    <text evidence="2">The sequence shown here is derived from an EMBL/GenBank/DDBJ whole genome shotgun (WGS) entry which is preliminary data.</text>
</comment>
<accession>A0A418CTR8</accession>
<evidence type="ECO:0000259" key="1">
    <source>
        <dbReference type="Pfam" id="PF09324"/>
    </source>
</evidence>
<evidence type="ECO:0000313" key="2">
    <source>
        <dbReference type="EMBL" id="RHY85113.1"/>
    </source>
</evidence>
<evidence type="ECO:0000313" key="3">
    <source>
        <dbReference type="Proteomes" id="UP000285712"/>
    </source>
</evidence>
<dbReference type="VEuPathDB" id="FungiDB:H257_16094"/>
<reference evidence="2 3" key="1">
    <citation type="submission" date="2018-08" db="EMBL/GenBank/DDBJ databases">
        <title>Aphanomyces genome sequencing and annotation.</title>
        <authorList>
            <person name="Minardi D."/>
            <person name="Oidtmann B."/>
            <person name="Van Der Giezen M."/>
            <person name="Studholme D.J."/>
        </authorList>
    </citation>
    <scope>NUCLEOTIDE SEQUENCE [LARGE SCALE GENOMIC DNA]</scope>
    <source>
        <strain evidence="2 3">Sv</strain>
    </source>
</reference>
<dbReference type="AlphaFoldDB" id="A0A418CTR8"/>
<name>A0A418CTR8_APHAT</name>
<dbReference type="EMBL" id="QUTG01005727">
    <property type="protein sequence ID" value="RHY85113.1"/>
    <property type="molecule type" value="Genomic_DNA"/>
</dbReference>
<dbReference type="Proteomes" id="UP000285712">
    <property type="component" value="Unassembled WGS sequence"/>
</dbReference>
<feature type="non-terminal residue" evidence="2">
    <location>
        <position position="172"/>
    </location>
</feature>